<dbReference type="Gene3D" id="3.40.50.720">
    <property type="entry name" value="NAD(P)-binding Rossmann-like Domain"/>
    <property type="match status" value="1"/>
</dbReference>
<feature type="domain" description="GFO/IDH/MocA-like oxidoreductase" evidence="3">
    <location>
        <begin position="148"/>
        <end position="262"/>
    </location>
</feature>
<dbReference type="SUPFAM" id="SSF51735">
    <property type="entry name" value="NAD(P)-binding Rossmann-fold domains"/>
    <property type="match status" value="1"/>
</dbReference>
<dbReference type="Pfam" id="PF22725">
    <property type="entry name" value="GFO_IDH_MocA_C3"/>
    <property type="match status" value="1"/>
</dbReference>
<evidence type="ECO:0000313" key="5">
    <source>
        <dbReference type="Proteomes" id="UP001206925"/>
    </source>
</evidence>
<evidence type="ECO:0000256" key="1">
    <source>
        <dbReference type="ARBA" id="ARBA00010928"/>
    </source>
</evidence>
<name>A0AAD5CVH4_AMBAR</name>
<dbReference type="AlphaFoldDB" id="A0AAD5CVH4"/>
<dbReference type="Proteomes" id="UP001206925">
    <property type="component" value="Unassembled WGS sequence"/>
</dbReference>
<organism evidence="4 5">
    <name type="scientific">Ambrosia artemisiifolia</name>
    <name type="common">Common ragweed</name>
    <dbReference type="NCBI Taxonomy" id="4212"/>
    <lineage>
        <taxon>Eukaryota</taxon>
        <taxon>Viridiplantae</taxon>
        <taxon>Streptophyta</taxon>
        <taxon>Embryophyta</taxon>
        <taxon>Tracheophyta</taxon>
        <taxon>Spermatophyta</taxon>
        <taxon>Magnoliopsida</taxon>
        <taxon>eudicotyledons</taxon>
        <taxon>Gunneridae</taxon>
        <taxon>Pentapetalae</taxon>
        <taxon>asterids</taxon>
        <taxon>campanulids</taxon>
        <taxon>Asterales</taxon>
        <taxon>Asteraceae</taxon>
        <taxon>Asteroideae</taxon>
        <taxon>Heliantheae alliance</taxon>
        <taxon>Heliantheae</taxon>
        <taxon>Ambrosia</taxon>
    </lineage>
</organism>
<protein>
    <recommendedName>
        <fullName evidence="6">Gfo/Idh/MocA-like oxidoreductase N-terminal domain-containing protein</fullName>
    </recommendedName>
</protein>
<sequence length="362" mass="39588">MAETSKTQIKFGILGCAEIARKLSRAISLSPNATIHAIGSRSLEKAAKFAATNNFPPHAKIYGTYDAVLDDPEVDAVYIPLPTSLHIKWAVLAAQKKKHVLLEKPVALNVGEFDRILEACEVNNVQLMDSTMWMHHPRTVKMKEFLSDKSKFGEIRSIHATFTFAADQDFLENDIRVKPDLDALGALGDAGWYCARAILWANDFNLPKSVTALPGTIFNKAGVIISCGAFLRWDDGRVATLHCSFLANLTMTIVASGTKGGLHLSDFIIPFEETQATFTAATESGFTELATGWNPLPSQHTVMNDNPQEVCMVTEFARLVKSVKHDGAAVEKLWPTLSRKTQLVLDAVKTSIEKGGESVSLS</sequence>
<comment type="similarity">
    <text evidence="1">Belongs to the Gfo/Idh/MocA family.</text>
</comment>
<dbReference type="EMBL" id="JAMZMK010006469">
    <property type="protein sequence ID" value="KAI7748757.1"/>
    <property type="molecule type" value="Genomic_DNA"/>
</dbReference>
<dbReference type="PANTHER" id="PTHR46368:SF18">
    <property type="entry name" value="OXIDOREDUCTASE, NAD(P)-BINDING DOMAIN SUPERFAMILY"/>
    <property type="match status" value="1"/>
</dbReference>
<evidence type="ECO:0000313" key="4">
    <source>
        <dbReference type="EMBL" id="KAI7748757.1"/>
    </source>
</evidence>
<keyword evidence="5" id="KW-1185">Reference proteome</keyword>
<dbReference type="InterPro" id="IPR055170">
    <property type="entry name" value="GFO_IDH_MocA-like_dom"/>
</dbReference>
<dbReference type="Pfam" id="PF01408">
    <property type="entry name" value="GFO_IDH_MocA"/>
    <property type="match status" value="1"/>
</dbReference>
<evidence type="ECO:0000259" key="2">
    <source>
        <dbReference type="Pfam" id="PF01408"/>
    </source>
</evidence>
<dbReference type="InterPro" id="IPR036291">
    <property type="entry name" value="NAD(P)-bd_dom_sf"/>
</dbReference>
<gene>
    <name evidence="4" type="ORF">M8C21_031253</name>
</gene>
<dbReference type="InterPro" id="IPR000683">
    <property type="entry name" value="Gfo/Idh/MocA-like_OxRdtase_N"/>
</dbReference>
<dbReference type="PANTHER" id="PTHR46368">
    <property type="match status" value="1"/>
</dbReference>
<dbReference type="Gene3D" id="3.30.360.10">
    <property type="entry name" value="Dihydrodipicolinate Reductase, domain 2"/>
    <property type="match status" value="1"/>
</dbReference>
<comment type="caution">
    <text evidence="4">The sequence shown here is derived from an EMBL/GenBank/DDBJ whole genome shotgun (WGS) entry which is preliminary data.</text>
</comment>
<feature type="domain" description="Gfo/Idh/MocA-like oxidoreductase N-terminal" evidence="2">
    <location>
        <begin position="9"/>
        <end position="128"/>
    </location>
</feature>
<dbReference type="SUPFAM" id="SSF55347">
    <property type="entry name" value="Glyceraldehyde-3-phosphate dehydrogenase-like, C-terminal domain"/>
    <property type="match status" value="1"/>
</dbReference>
<dbReference type="GO" id="GO:0000166">
    <property type="term" value="F:nucleotide binding"/>
    <property type="evidence" value="ECO:0007669"/>
    <property type="project" value="InterPro"/>
</dbReference>
<accession>A0AAD5CVH4</accession>
<evidence type="ECO:0008006" key="6">
    <source>
        <dbReference type="Google" id="ProtNLM"/>
    </source>
</evidence>
<evidence type="ECO:0000259" key="3">
    <source>
        <dbReference type="Pfam" id="PF22725"/>
    </source>
</evidence>
<reference evidence="4" key="1">
    <citation type="submission" date="2022-06" db="EMBL/GenBank/DDBJ databases">
        <title>Uncovering the hologenomic basis of an extraordinary plant invasion.</title>
        <authorList>
            <person name="Bieker V.C."/>
            <person name="Martin M.D."/>
            <person name="Gilbert T."/>
            <person name="Hodgins K."/>
            <person name="Battlay P."/>
            <person name="Petersen B."/>
            <person name="Wilson J."/>
        </authorList>
    </citation>
    <scope>NUCLEOTIDE SEQUENCE</scope>
    <source>
        <strain evidence="4">AA19_3_7</strain>
        <tissue evidence="4">Leaf</tissue>
    </source>
</reference>
<proteinExistence type="inferred from homology"/>